<dbReference type="InterPro" id="IPR024983">
    <property type="entry name" value="CHAT_dom"/>
</dbReference>
<organism evidence="4 5">
    <name type="scientific">Paxillus involutus ATCC 200175</name>
    <dbReference type="NCBI Taxonomy" id="664439"/>
    <lineage>
        <taxon>Eukaryota</taxon>
        <taxon>Fungi</taxon>
        <taxon>Dikarya</taxon>
        <taxon>Basidiomycota</taxon>
        <taxon>Agaricomycotina</taxon>
        <taxon>Agaricomycetes</taxon>
        <taxon>Agaricomycetidae</taxon>
        <taxon>Boletales</taxon>
        <taxon>Paxilineae</taxon>
        <taxon>Paxillaceae</taxon>
        <taxon>Paxillus</taxon>
    </lineage>
</organism>
<name>A0A0C9SZ69_PAXIN</name>
<dbReference type="InterPro" id="IPR006597">
    <property type="entry name" value="Sel1-like"/>
</dbReference>
<dbReference type="OrthoDB" id="9991317at2759"/>
<evidence type="ECO:0000313" key="4">
    <source>
        <dbReference type="EMBL" id="KIJ08545.1"/>
    </source>
</evidence>
<evidence type="ECO:0000259" key="3">
    <source>
        <dbReference type="Pfam" id="PF12770"/>
    </source>
</evidence>
<dbReference type="SUPFAM" id="SSF81901">
    <property type="entry name" value="HCP-like"/>
    <property type="match status" value="2"/>
</dbReference>
<reference evidence="5" key="2">
    <citation type="submission" date="2015-01" db="EMBL/GenBank/DDBJ databases">
        <title>Evolutionary Origins and Diversification of the Mycorrhizal Mutualists.</title>
        <authorList>
            <consortium name="DOE Joint Genome Institute"/>
            <consortium name="Mycorrhizal Genomics Consortium"/>
            <person name="Kohler A."/>
            <person name="Kuo A."/>
            <person name="Nagy L.G."/>
            <person name="Floudas D."/>
            <person name="Copeland A."/>
            <person name="Barry K.W."/>
            <person name="Cichocki N."/>
            <person name="Veneault-Fourrey C."/>
            <person name="LaButti K."/>
            <person name="Lindquist E.A."/>
            <person name="Lipzen A."/>
            <person name="Lundell T."/>
            <person name="Morin E."/>
            <person name="Murat C."/>
            <person name="Riley R."/>
            <person name="Ohm R."/>
            <person name="Sun H."/>
            <person name="Tunlid A."/>
            <person name="Henrissat B."/>
            <person name="Grigoriev I.V."/>
            <person name="Hibbett D.S."/>
            <person name="Martin F."/>
        </authorList>
    </citation>
    <scope>NUCLEOTIDE SEQUENCE [LARGE SCALE GENOMIC DNA]</scope>
    <source>
        <strain evidence="5">ATCC 200175</strain>
    </source>
</reference>
<evidence type="ECO:0000313" key="5">
    <source>
        <dbReference type="Proteomes" id="UP000053647"/>
    </source>
</evidence>
<accession>A0A0C9SZ69</accession>
<dbReference type="Pfam" id="PF13374">
    <property type="entry name" value="TPR_10"/>
    <property type="match status" value="6"/>
</dbReference>
<proteinExistence type="predicted"/>
<dbReference type="EMBL" id="KN819601">
    <property type="protein sequence ID" value="KIJ08545.1"/>
    <property type="molecule type" value="Genomic_DNA"/>
</dbReference>
<dbReference type="HOGENOM" id="CLU_001305_0_1_1"/>
<dbReference type="Pfam" id="PF12770">
    <property type="entry name" value="CHAT"/>
    <property type="match status" value="1"/>
</dbReference>
<feature type="non-terminal residue" evidence="4">
    <location>
        <position position="1"/>
    </location>
</feature>
<keyword evidence="5" id="KW-1185">Reference proteome</keyword>
<dbReference type="PANTHER" id="PTHR45641:SF19">
    <property type="entry name" value="NEPHROCYSTIN-3"/>
    <property type="match status" value="1"/>
</dbReference>
<feature type="domain" description="CHAT" evidence="3">
    <location>
        <begin position="1051"/>
        <end position="1298"/>
    </location>
</feature>
<dbReference type="Proteomes" id="UP000053647">
    <property type="component" value="Unassembled WGS sequence"/>
</dbReference>
<evidence type="ECO:0000256" key="1">
    <source>
        <dbReference type="ARBA" id="ARBA00022737"/>
    </source>
</evidence>
<keyword evidence="2" id="KW-0802">TPR repeat</keyword>
<reference evidence="4 5" key="1">
    <citation type="submission" date="2014-06" db="EMBL/GenBank/DDBJ databases">
        <authorList>
            <consortium name="DOE Joint Genome Institute"/>
            <person name="Kuo A."/>
            <person name="Kohler A."/>
            <person name="Nagy L.G."/>
            <person name="Floudas D."/>
            <person name="Copeland A."/>
            <person name="Barry K.W."/>
            <person name="Cichocki N."/>
            <person name="Veneault-Fourrey C."/>
            <person name="LaButti K."/>
            <person name="Lindquist E.A."/>
            <person name="Lipzen A."/>
            <person name="Lundell T."/>
            <person name="Morin E."/>
            <person name="Murat C."/>
            <person name="Sun H."/>
            <person name="Tunlid A."/>
            <person name="Henrissat B."/>
            <person name="Grigoriev I.V."/>
            <person name="Hibbett D.S."/>
            <person name="Martin F."/>
            <person name="Nordberg H.P."/>
            <person name="Cantor M.N."/>
            <person name="Hua S.X."/>
        </authorList>
    </citation>
    <scope>NUCLEOTIDE SEQUENCE [LARGE SCALE GENOMIC DNA]</scope>
    <source>
        <strain evidence="4 5">ATCC 200175</strain>
    </source>
</reference>
<gene>
    <name evidence="4" type="ORF">PAXINDRAFT_88722</name>
</gene>
<dbReference type="Gene3D" id="1.25.40.10">
    <property type="entry name" value="Tetratricopeptide repeat domain"/>
    <property type="match status" value="5"/>
</dbReference>
<dbReference type="PANTHER" id="PTHR45641">
    <property type="entry name" value="TETRATRICOPEPTIDE REPEAT PROTEIN (AFU_ORTHOLOGUE AFUA_6G03870)"/>
    <property type="match status" value="1"/>
</dbReference>
<protein>
    <recommendedName>
        <fullName evidence="3">CHAT domain-containing protein</fullName>
    </recommendedName>
</protein>
<dbReference type="SUPFAM" id="SSF48452">
    <property type="entry name" value="TPR-like"/>
    <property type="match status" value="1"/>
</dbReference>
<evidence type="ECO:0000256" key="2">
    <source>
        <dbReference type="ARBA" id="ARBA00022803"/>
    </source>
</evidence>
<dbReference type="InterPro" id="IPR011990">
    <property type="entry name" value="TPR-like_helical_dom_sf"/>
</dbReference>
<keyword evidence="1" id="KW-0677">Repeat</keyword>
<sequence length="1311" mass="148073">ETCAVAEATESGHAHMLRYYKDADESHINKAAMQFYRVLDHCPIDHPARSAALSNLAMAKFISSQATGAHLDLDMAIFLFQDACDLRPRDHPDHPSTLLKLAITLLRRFKQCKQRDNPQLLDEVISQHRDALSFYVPGQPQWIQWKCNLAVALYWRFGRQGQKQDLGEVICAYRDVLVWTARRRTEHSMPLNNIANVLLARFQQSGDRKDLEEAIQHNRDALVLRPPGHPDRGVSLNNLANMLWTRFSKSGDRKDLEEAIQHNRDALVLRPPGHPDRGVSLNNLANMLWTRFQQGGDREDLEEAIQYYQHALVLTPPGHRNHGVLLNNFANMLWTRFQQGGDRKDLEEAIQHYQDVLVLVPLGHPHRASPLNNIANALLIRFEQGGDGKDLEEAIQHYQDALVLRPHGHPRRGMSLNGIANALWTQFKQGGVRKDLEEATQYYRDALILTPPGHPLRASSLNNIANVLLTQFEQGGDRKDLEEAIQHYQDALMLTPPGHPLHASSLNNIANVLWTRFQQGGDRQDLEEAIQYYRNTLILTPPGHPHCGMSLNNIASVLVTRFQQDGDRKDLEEAIQHHQDALALRPPGHPDRGMSLNNIAIVLRARFHQGGDRNDLEKAIQHNREALVLTPPGHPHRGMSLYNLATVLVMQFEKGGDRKDLEEAIQHHQDALILRPPGHPDRGMLLNNIATALLTRFEQGGDRKDLEQALQLCHIAKAESPPSHPIQVHLLGNFALIHLSLYHTQHEQNHLHSAMSYFSAATTLSSSNRLPCLNNCMSWIQHAEHHQHSSALDAYTRSLELLDSYLSATASVSARHQARLNFPANLSVDAASCALRCGDICQALELLEQGRTILWNQMARFRTQLERLDVEDPHAEFLIQRFQHLSFMLNQQPANRLSTQNCSKLSAEAEAQLHRDLIQEWNMVVTQIRTLKGFSRFLLPPLFSDLQEASCDGPVIVLIASTFSCDAVIVLHKQPPVHICLKTTLDTLTPLTNQFRKEIFNLKEEYPRFTGNYQQKESLQTEFIRQHSEILMELEALYLPSEREIPNVGVQKNSRIWWCPTSVFTALPLHAAGQYRSGQKNLEHFYISSYTPSLSTLIKARQMRDTSSSVGVQFATIVQAKPAGHQTALSYPDQEANMIEHLLRPPCPAVFTKLTSAMSTTDVALDALQKDQWIHFSCHGSQDFAEPFKSSLQILDGPLSLLDIVNLELSNYEFVYLSACQTAVGDSKTLDEMIHLAAGLQFSGVKSVIGTQWSVYDGVAYLLASEFYKEFCVDGVMDCTRAAKALHQALQSLKKQKIPLRERIMFVHIGI</sequence>
<dbReference type="SMART" id="SM00671">
    <property type="entry name" value="SEL1"/>
    <property type="match status" value="7"/>
</dbReference>